<name>A0A9P1H152_9PEZI</name>
<comment type="caution">
    <text evidence="1">The sequence shown here is derived from an EMBL/GenBank/DDBJ whole genome shotgun (WGS) entry which is preliminary data.</text>
</comment>
<protein>
    <submittedName>
        <fullName evidence="1">Uncharacterized protein</fullName>
    </submittedName>
</protein>
<evidence type="ECO:0000313" key="2">
    <source>
        <dbReference type="Proteomes" id="UP000838763"/>
    </source>
</evidence>
<evidence type="ECO:0000313" key="1">
    <source>
        <dbReference type="EMBL" id="CAI4214041.1"/>
    </source>
</evidence>
<dbReference type="AlphaFoldDB" id="A0A9P1H152"/>
<organism evidence="1 2">
    <name type="scientific">Parascedosporium putredinis</name>
    <dbReference type="NCBI Taxonomy" id="1442378"/>
    <lineage>
        <taxon>Eukaryota</taxon>
        <taxon>Fungi</taxon>
        <taxon>Dikarya</taxon>
        <taxon>Ascomycota</taxon>
        <taxon>Pezizomycotina</taxon>
        <taxon>Sordariomycetes</taxon>
        <taxon>Hypocreomycetidae</taxon>
        <taxon>Microascales</taxon>
        <taxon>Microascaceae</taxon>
        <taxon>Parascedosporium</taxon>
    </lineage>
</organism>
<dbReference type="Proteomes" id="UP000838763">
    <property type="component" value="Unassembled WGS sequence"/>
</dbReference>
<proteinExistence type="predicted"/>
<reference evidence="1" key="1">
    <citation type="submission" date="2022-11" db="EMBL/GenBank/DDBJ databases">
        <authorList>
            <person name="Scott C."/>
            <person name="Bruce N."/>
        </authorList>
    </citation>
    <scope>NUCLEOTIDE SEQUENCE</scope>
</reference>
<keyword evidence="2" id="KW-1185">Reference proteome</keyword>
<gene>
    <name evidence="1" type="ORF">PPNO1_LOCUS3774</name>
</gene>
<dbReference type="EMBL" id="CALLCH030000010">
    <property type="protein sequence ID" value="CAI4214041.1"/>
    <property type="molecule type" value="Genomic_DNA"/>
</dbReference>
<sequence length="95" mass="10323">MQVSLLALTETNAAEQLQNVKSCLHTLQGMEQILWTKHALTEVLAQLDEHGIWDGDHHGLYSASLGTPSLMFLDIVPNSEFAVDSGTYLSGLGGR</sequence>
<accession>A0A9P1H152</accession>